<accession>A0A7W1WZX4</accession>
<comment type="function">
    <text evidence="7">Catalyzes the adenylation by ATP of the carboxyl group of the C-terminal glycine of sulfur carrier protein MoaD.</text>
</comment>
<keyword evidence="5" id="KW-0067">ATP-binding</keyword>
<dbReference type="EMBL" id="JACEMT010000052">
    <property type="protein sequence ID" value="MBA4503198.1"/>
    <property type="molecule type" value="Genomic_DNA"/>
</dbReference>
<evidence type="ECO:0000256" key="12">
    <source>
        <dbReference type="ARBA" id="ARBA00075328"/>
    </source>
</evidence>
<dbReference type="InterPro" id="IPR000594">
    <property type="entry name" value="ThiF_NAD_FAD-bd"/>
</dbReference>
<dbReference type="Pfam" id="PF00899">
    <property type="entry name" value="ThiF"/>
    <property type="match status" value="1"/>
</dbReference>
<evidence type="ECO:0000313" key="15">
    <source>
        <dbReference type="EMBL" id="MBA4503198.1"/>
    </source>
</evidence>
<evidence type="ECO:0000256" key="2">
    <source>
        <dbReference type="ARBA" id="ARBA00009919"/>
    </source>
</evidence>
<dbReference type="GO" id="GO:0005524">
    <property type="term" value="F:ATP binding"/>
    <property type="evidence" value="ECO:0007669"/>
    <property type="project" value="UniProtKB-KW"/>
</dbReference>
<dbReference type="RefSeq" id="WP_181740733.1">
    <property type="nucleotide sequence ID" value="NZ_JACEMT010000052.1"/>
</dbReference>
<organism evidence="15 16">
    <name type="scientific">Marinobacterium marinum</name>
    <dbReference type="NCBI Taxonomy" id="2756129"/>
    <lineage>
        <taxon>Bacteria</taxon>
        <taxon>Pseudomonadati</taxon>
        <taxon>Pseudomonadota</taxon>
        <taxon>Gammaproteobacteria</taxon>
        <taxon>Oceanospirillales</taxon>
        <taxon>Oceanospirillaceae</taxon>
        <taxon>Marinobacterium</taxon>
    </lineage>
</organism>
<evidence type="ECO:0000259" key="14">
    <source>
        <dbReference type="Pfam" id="PF00899"/>
    </source>
</evidence>
<gene>
    <name evidence="15" type="primary">moeB</name>
    <name evidence="15" type="ORF">H1S06_12595</name>
</gene>
<dbReference type="GO" id="GO:0004792">
    <property type="term" value="F:thiosulfate-cyanide sulfurtransferase activity"/>
    <property type="evidence" value="ECO:0007669"/>
    <property type="project" value="TreeGrafter"/>
</dbReference>
<comment type="catalytic activity">
    <reaction evidence="6">
        <text>[molybdopterin-synthase sulfur-carrier protein]-C-terminal Gly-Gly + ATP + H(+) = [molybdopterin-synthase sulfur-carrier protein]-C-terminal Gly-Gly-AMP + diphosphate</text>
        <dbReference type="Rhea" id="RHEA:43616"/>
        <dbReference type="Rhea" id="RHEA-COMP:12159"/>
        <dbReference type="Rhea" id="RHEA-COMP:12202"/>
        <dbReference type="ChEBI" id="CHEBI:15378"/>
        <dbReference type="ChEBI" id="CHEBI:30616"/>
        <dbReference type="ChEBI" id="CHEBI:33019"/>
        <dbReference type="ChEBI" id="CHEBI:90618"/>
        <dbReference type="ChEBI" id="CHEBI:90778"/>
        <dbReference type="EC" id="2.7.7.80"/>
    </reaction>
</comment>
<protein>
    <recommendedName>
        <fullName evidence="10">Molybdopterin-synthase adenylyltransferase</fullName>
        <ecNumber evidence="9">2.7.7.80</ecNumber>
    </recommendedName>
    <alternativeName>
        <fullName evidence="13">MoaD protein adenylase</fullName>
    </alternativeName>
    <alternativeName>
        <fullName evidence="11">Molybdopterin-converting factor subunit 1 adenylase</fullName>
    </alternativeName>
    <alternativeName>
        <fullName evidence="12">Sulfur carrier protein MoaD adenylyltransferase</fullName>
    </alternativeName>
</protein>
<keyword evidence="4" id="KW-0547">Nucleotide-binding</keyword>
<sequence>MLNDQQLLRYSRSIMLPEVDIAGQDAWCQARVLILGLGGLGGPAAAYLAAAGVGELVLVDDDQVELSNLQRQVIHSQKACGEHKVISAAATLAAINPDVRITPVARRLEGEALRDEVKQVDLVLDCCDNFVTRFALNKACFDAGTPLVSGAAIRFDGQISVYDPRQPDSPCYQCLYGRDTDDEALTCSESGVFPPLVGVIGSMQAMEALKLLAGVGQSLTGRLLLLDGKRMQWRSMKLRPDPECPICKGNTQHAG</sequence>
<dbReference type="GO" id="GO:0061605">
    <property type="term" value="F:molybdopterin-synthase adenylyltransferase activity"/>
    <property type="evidence" value="ECO:0007669"/>
    <property type="project" value="UniProtKB-EC"/>
</dbReference>
<dbReference type="GO" id="GO:0008146">
    <property type="term" value="F:sulfotransferase activity"/>
    <property type="evidence" value="ECO:0007669"/>
    <property type="project" value="TreeGrafter"/>
</dbReference>
<evidence type="ECO:0000256" key="3">
    <source>
        <dbReference type="ARBA" id="ARBA00022679"/>
    </source>
</evidence>
<dbReference type="InterPro" id="IPR045886">
    <property type="entry name" value="ThiF/MoeB/HesA"/>
</dbReference>
<evidence type="ECO:0000256" key="4">
    <source>
        <dbReference type="ARBA" id="ARBA00022741"/>
    </source>
</evidence>
<keyword evidence="15" id="KW-0548">Nucleotidyltransferase</keyword>
<proteinExistence type="inferred from homology"/>
<evidence type="ECO:0000256" key="5">
    <source>
        <dbReference type="ARBA" id="ARBA00022840"/>
    </source>
</evidence>
<feature type="domain" description="THIF-type NAD/FAD binding fold" evidence="14">
    <location>
        <begin position="10"/>
        <end position="245"/>
    </location>
</feature>
<dbReference type="Gene3D" id="3.40.50.720">
    <property type="entry name" value="NAD(P)-binding Rossmann-like Domain"/>
    <property type="match status" value="1"/>
</dbReference>
<evidence type="ECO:0000256" key="6">
    <source>
        <dbReference type="ARBA" id="ARBA00052218"/>
    </source>
</evidence>
<dbReference type="GO" id="GO:0008641">
    <property type="term" value="F:ubiquitin-like modifier activating enzyme activity"/>
    <property type="evidence" value="ECO:0007669"/>
    <property type="project" value="InterPro"/>
</dbReference>
<comment type="similarity">
    <text evidence="2">Belongs to the HesA/MoeB/ThiF family.</text>
</comment>
<evidence type="ECO:0000256" key="13">
    <source>
        <dbReference type="ARBA" id="ARBA00078531"/>
    </source>
</evidence>
<evidence type="ECO:0000256" key="7">
    <source>
        <dbReference type="ARBA" id="ARBA00055169"/>
    </source>
</evidence>
<dbReference type="Proteomes" id="UP000538931">
    <property type="component" value="Unassembled WGS sequence"/>
</dbReference>
<evidence type="ECO:0000256" key="8">
    <source>
        <dbReference type="ARBA" id="ARBA00063809"/>
    </source>
</evidence>
<dbReference type="SUPFAM" id="SSF69572">
    <property type="entry name" value="Activating enzymes of the ubiquitin-like proteins"/>
    <property type="match status" value="1"/>
</dbReference>
<evidence type="ECO:0000256" key="11">
    <source>
        <dbReference type="ARBA" id="ARBA00075110"/>
    </source>
</evidence>
<dbReference type="PANTHER" id="PTHR10953">
    <property type="entry name" value="UBIQUITIN-ACTIVATING ENZYME E1"/>
    <property type="match status" value="1"/>
</dbReference>
<dbReference type="InterPro" id="IPR035985">
    <property type="entry name" value="Ubiquitin-activating_enz"/>
</dbReference>
<evidence type="ECO:0000256" key="10">
    <source>
        <dbReference type="ARBA" id="ARBA00073635"/>
    </source>
</evidence>
<dbReference type="CDD" id="cd00757">
    <property type="entry name" value="ThiF_MoeB_HesA_family"/>
    <property type="match status" value="1"/>
</dbReference>
<comment type="caution">
    <text evidence="15">The sequence shown here is derived from an EMBL/GenBank/DDBJ whole genome shotgun (WGS) entry which is preliminary data.</text>
</comment>
<reference evidence="15 16" key="1">
    <citation type="submission" date="2020-07" db="EMBL/GenBank/DDBJ databases">
        <title>Bacterium isolated from marien macroalgae.</title>
        <authorList>
            <person name="Zhu K."/>
            <person name="Lu D."/>
            <person name="Du Z."/>
        </authorList>
    </citation>
    <scope>NUCLEOTIDE SEQUENCE [LARGE SCALE GENOMIC DNA]</scope>
    <source>
        <strain evidence="15 16">3-1745</strain>
    </source>
</reference>
<dbReference type="FunFam" id="3.40.50.720:FF:000033">
    <property type="entry name" value="Adenylyltransferase and sulfurtransferase MOCS3"/>
    <property type="match status" value="1"/>
</dbReference>
<dbReference type="AlphaFoldDB" id="A0A7W1WZX4"/>
<evidence type="ECO:0000256" key="9">
    <source>
        <dbReference type="ARBA" id="ARBA00066884"/>
    </source>
</evidence>
<name>A0A7W1WZX4_9GAMM</name>
<keyword evidence="3 15" id="KW-0808">Transferase</keyword>
<dbReference type="PANTHER" id="PTHR10953:SF102">
    <property type="entry name" value="ADENYLYLTRANSFERASE AND SULFURTRANSFERASE MOCS3"/>
    <property type="match status" value="1"/>
</dbReference>
<evidence type="ECO:0000256" key="1">
    <source>
        <dbReference type="ARBA" id="ARBA00005046"/>
    </source>
</evidence>
<evidence type="ECO:0000313" key="16">
    <source>
        <dbReference type="Proteomes" id="UP000538931"/>
    </source>
</evidence>
<comment type="pathway">
    <text evidence="1">Cofactor biosynthesis; molybdopterin biosynthesis.</text>
</comment>
<dbReference type="NCBIfam" id="NF004281">
    <property type="entry name" value="PRK05690.1"/>
    <property type="match status" value="1"/>
</dbReference>
<comment type="subunit">
    <text evidence="8">Homodimer. Forms a stable heterotetrameric complex of 2 MoeB and 2 MoaD during adenylation of MoaD.</text>
</comment>
<dbReference type="GO" id="GO:0005829">
    <property type="term" value="C:cytosol"/>
    <property type="evidence" value="ECO:0007669"/>
    <property type="project" value="TreeGrafter"/>
</dbReference>
<dbReference type="EC" id="2.7.7.80" evidence="9"/>
<keyword evidence="16" id="KW-1185">Reference proteome</keyword>